<keyword evidence="2 5" id="KW-0812">Transmembrane</keyword>
<keyword evidence="7" id="KW-1185">Reference proteome</keyword>
<feature type="transmembrane region" description="Helical" evidence="5">
    <location>
        <begin position="195"/>
        <end position="215"/>
    </location>
</feature>
<dbReference type="InterPro" id="IPR000292">
    <property type="entry name" value="For/NO2_transpt"/>
</dbReference>
<name>A0ABW3IGW4_9FLAO</name>
<feature type="transmembrane region" description="Helical" evidence="5">
    <location>
        <begin position="78"/>
        <end position="96"/>
    </location>
</feature>
<feature type="transmembrane region" description="Helical" evidence="5">
    <location>
        <begin position="166"/>
        <end position="188"/>
    </location>
</feature>
<keyword evidence="3 5" id="KW-1133">Transmembrane helix</keyword>
<feature type="transmembrane region" description="Helical" evidence="5">
    <location>
        <begin position="235"/>
        <end position="257"/>
    </location>
</feature>
<evidence type="ECO:0000256" key="1">
    <source>
        <dbReference type="ARBA" id="ARBA00004141"/>
    </source>
</evidence>
<dbReference type="RefSeq" id="WP_380738615.1">
    <property type="nucleotide sequence ID" value="NZ_JBHTJP010000034.1"/>
</dbReference>
<sequence>MPEGEDFFTETERRQAPSATVVHDTIFKEAESELKRPSTALFWSGFAAGLTMGLSMITEGILHAYLPEAGWEPLVSNFGYSIGFLAIILARQQLFTENTLTPVLPLLHRKDLKTLKNVLRLWGVVLIANLLGVFVIALISSETNAFQPEVREAFKELGKKAIAPDFFTILLRGILAGWLIALMVWLLPFAETARVWVIIIITWIVGIGEFSHVIAGSAETFVLAFSGTTSWANVLGGYLVPALIGNVLGGVILVAVLNHAQVSSNDD</sequence>
<dbReference type="PANTHER" id="PTHR30520">
    <property type="entry name" value="FORMATE TRANSPORTER-RELATED"/>
    <property type="match status" value="1"/>
</dbReference>
<reference evidence="7" key="1">
    <citation type="journal article" date="2019" name="Int. J. Syst. Evol. Microbiol.">
        <title>The Global Catalogue of Microorganisms (GCM) 10K type strain sequencing project: providing services to taxonomists for standard genome sequencing and annotation.</title>
        <authorList>
            <consortium name="The Broad Institute Genomics Platform"/>
            <consortium name="The Broad Institute Genome Sequencing Center for Infectious Disease"/>
            <person name="Wu L."/>
            <person name="Ma J."/>
        </authorList>
    </citation>
    <scope>NUCLEOTIDE SEQUENCE [LARGE SCALE GENOMIC DNA]</scope>
    <source>
        <strain evidence="7">CCUG 60898</strain>
    </source>
</reference>
<evidence type="ECO:0000256" key="3">
    <source>
        <dbReference type="ARBA" id="ARBA00022989"/>
    </source>
</evidence>
<dbReference type="Proteomes" id="UP001597100">
    <property type="component" value="Unassembled WGS sequence"/>
</dbReference>
<evidence type="ECO:0000313" key="7">
    <source>
        <dbReference type="Proteomes" id="UP001597100"/>
    </source>
</evidence>
<dbReference type="PANTHER" id="PTHR30520:SF2">
    <property type="entry name" value="INNER MEMBRANE PROTEIN YFDC"/>
    <property type="match status" value="1"/>
</dbReference>
<dbReference type="Pfam" id="PF01226">
    <property type="entry name" value="Form_Nir_trans"/>
    <property type="match status" value="1"/>
</dbReference>
<evidence type="ECO:0000313" key="6">
    <source>
        <dbReference type="EMBL" id="MFD0976847.1"/>
    </source>
</evidence>
<evidence type="ECO:0000256" key="2">
    <source>
        <dbReference type="ARBA" id="ARBA00022692"/>
    </source>
</evidence>
<proteinExistence type="predicted"/>
<feature type="transmembrane region" description="Helical" evidence="5">
    <location>
        <begin position="40"/>
        <end position="66"/>
    </location>
</feature>
<feature type="transmembrane region" description="Helical" evidence="5">
    <location>
        <begin position="117"/>
        <end position="139"/>
    </location>
</feature>
<dbReference type="Gene3D" id="1.20.1080.10">
    <property type="entry name" value="Glycerol uptake facilitator protein"/>
    <property type="match status" value="1"/>
</dbReference>
<comment type="caution">
    <text evidence="6">The sequence shown here is derived from an EMBL/GenBank/DDBJ whole genome shotgun (WGS) entry which is preliminary data.</text>
</comment>
<evidence type="ECO:0000256" key="5">
    <source>
        <dbReference type="SAM" id="Phobius"/>
    </source>
</evidence>
<evidence type="ECO:0000256" key="4">
    <source>
        <dbReference type="ARBA" id="ARBA00023136"/>
    </source>
</evidence>
<gene>
    <name evidence="6" type="ORF">ACFQ1G_08595</name>
</gene>
<keyword evidence="4 5" id="KW-0472">Membrane</keyword>
<comment type="subcellular location">
    <subcellularLocation>
        <location evidence="1">Membrane</location>
        <topology evidence="1">Multi-pass membrane protein</topology>
    </subcellularLocation>
</comment>
<accession>A0ABW3IGW4</accession>
<dbReference type="EMBL" id="JBHTJP010000034">
    <property type="protein sequence ID" value="MFD0976847.1"/>
    <property type="molecule type" value="Genomic_DNA"/>
</dbReference>
<organism evidence="6 7">
    <name type="scientific">Salinimicrobium gaetbulicola</name>
    <dbReference type="NCBI Taxonomy" id="999702"/>
    <lineage>
        <taxon>Bacteria</taxon>
        <taxon>Pseudomonadati</taxon>
        <taxon>Bacteroidota</taxon>
        <taxon>Flavobacteriia</taxon>
        <taxon>Flavobacteriales</taxon>
        <taxon>Flavobacteriaceae</taxon>
        <taxon>Salinimicrobium</taxon>
    </lineage>
</organism>
<protein>
    <submittedName>
        <fullName evidence="6">Formate/nitrite transporter family protein</fullName>
    </submittedName>
</protein>
<dbReference type="InterPro" id="IPR023271">
    <property type="entry name" value="Aquaporin-like"/>
</dbReference>